<dbReference type="NCBIfam" id="NF037995">
    <property type="entry name" value="TRAP_S1"/>
    <property type="match status" value="1"/>
</dbReference>
<keyword evidence="4" id="KW-1185">Reference proteome</keyword>
<protein>
    <submittedName>
        <fullName evidence="3">Exported protein (TRAP dicarboxylate transporter)</fullName>
    </submittedName>
</protein>
<dbReference type="eggNOG" id="COG1638">
    <property type="taxonomic scope" value="Bacteria"/>
</dbReference>
<dbReference type="CDD" id="cd13602">
    <property type="entry name" value="PBP2_TRAP_BpDctp6_7"/>
    <property type="match status" value="1"/>
</dbReference>
<dbReference type="Proteomes" id="UP000001225">
    <property type="component" value="Chromosome"/>
</dbReference>
<accession>A9ILG1</accession>
<gene>
    <name evidence="3" type="ordered locus">Bpet2237</name>
</gene>
<dbReference type="STRING" id="94624.Bpet2237"/>
<dbReference type="PANTHER" id="PTHR33376:SF4">
    <property type="entry name" value="SIALIC ACID-BINDING PERIPLASMIC PROTEIN SIAP"/>
    <property type="match status" value="1"/>
</dbReference>
<dbReference type="SUPFAM" id="SSF53850">
    <property type="entry name" value="Periplasmic binding protein-like II"/>
    <property type="match status" value="1"/>
</dbReference>
<evidence type="ECO:0000313" key="3">
    <source>
        <dbReference type="EMBL" id="CAP42580.1"/>
    </source>
</evidence>
<dbReference type="GO" id="GO:0055085">
    <property type="term" value="P:transmembrane transport"/>
    <property type="evidence" value="ECO:0007669"/>
    <property type="project" value="InterPro"/>
</dbReference>
<dbReference type="EMBL" id="AM902716">
    <property type="protein sequence ID" value="CAP42580.1"/>
    <property type="molecule type" value="Genomic_DNA"/>
</dbReference>
<sequence>MTPYEGSPMNKKLSLLAGSFVLAFSAGATAQTTWDLPSAYPASNFHVENLNTFIKDVESLSGGKLKITLHNNASLYKAPEIKRAVQGNQAQIGEILLTNYANEDPVYALDGLPFLATGYPASFKLYQAQKPYLEKKLASQGMMLLYAVAWPPQGIFANKDLKKVEDLKGLKWRAYSPVTAKIAELVGAQPVTVQQAELAQAMATGVIDSYMSSASTGYDTKTYEYIKKWYDTQAWLPKNAVIVNKKAYDALDPATQQALKKAGAQAEERGWKLSEEKNKWYQQELTKNGLEIITPTPELQSGLTKVGERMIDDWLERSGADGKAMVEAYRKM</sequence>
<organism evidence="3 4">
    <name type="scientific">Bordetella petrii (strain ATCC BAA-461 / DSM 12804 / CCUG 43448 / CIP 107267 / Se-1111R)</name>
    <dbReference type="NCBI Taxonomy" id="340100"/>
    <lineage>
        <taxon>Bacteria</taxon>
        <taxon>Pseudomonadati</taxon>
        <taxon>Pseudomonadota</taxon>
        <taxon>Betaproteobacteria</taxon>
        <taxon>Burkholderiales</taxon>
        <taxon>Alcaligenaceae</taxon>
        <taxon>Bordetella</taxon>
    </lineage>
</organism>
<feature type="signal peptide" evidence="2">
    <location>
        <begin position="1"/>
        <end position="30"/>
    </location>
</feature>
<keyword evidence="1 2" id="KW-0732">Signal</keyword>
<dbReference type="InterPro" id="IPR038404">
    <property type="entry name" value="TRAP_DctP_sf"/>
</dbReference>
<evidence type="ECO:0000256" key="2">
    <source>
        <dbReference type="SAM" id="SignalP"/>
    </source>
</evidence>
<name>A9ILG1_BORPD</name>
<dbReference type="PANTHER" id="PTHR33376">
    <property type="match status" value="1"/>
</dbReference>
<proteinExistence type="predicted"/>
<dbReference type="InterPro" id="IPR018389">
    <property type="entry name" value="DctP_fam"/>
</dbReference>
<evidence type="ECO:0000313" key="4">
    <source>
        <dbReference type="Proteomes" id="UP000001225"/>
    </source>
</evidence>
<dbReference type="Pfam" id="PF03480">
    <property type="entry name" value="DctP"/>
    <property type="match status" value="1"/>
</dbReference>
<dbReference type="AlphaFoldDB" id="A9ILG1"/>
<reference evidence="3 4" key="1">
    <citation type="journal article" date="2008" name="BMC Genomics">
        <title>The missing link: Bordetella petrii is endowed with both the metabolic versatility of environmental bacteria and virulence traits of pathogenic Bordetellae.</title>
        <authorList>
            <person name="Gross R."/>
            <person name="Guzman C.A."/>
            <person name="Sebaihia M."/>
            <person name="Martins Dos Santos V.A."/>
            <person name="Pieper D.H."/>
            <person name="Koebnik R."/>
            <person name="Lechner M."/>
            <person name="Bartels D."/>
            <person name="Buhrmester J."/>
            <person name="Choudhuri J.V."/>
            <person name="Ebensen T."/>
            <person name="Gaigalat L."/>
            <person name="Herrmann S."/>
            <person name="Khachane A.N."/>
            <person name="Larisch C."/>
            <person name="Link S."/>
            <person name="Linke B."/>
            <person name="Meyer F."/>
            <person name="Mormann S."/>
            <person name="Nakunst D."/>
            <person name="Rueckert C."/>
            <person name="Schneiker-Bekel S."/>
            <person name="Schulze K."/>
            <person name="Vorhoelter F.J."/>
            <person name="Yevsa T."/>
            <person name="Engle J.T."/>
            <person name="Goldman W.E."/>
            <person name="Puehler A."/>
            <person name="Goebel U.B."/>
            <person name="Goesmann A."/>
            <person name="Bloecker H."/>
            <person name="Kaiser O."/>
            <person name="Martinez-Arias R."/>
        </authorList>
    </citation>
    <scope>NUCLEOTIDE SEQUENCE [LARGE SCALE GENOMIC DNA]</scope>
    <source>
        <strain evidence="4">ATCC BAA-461 / DSM 12804 / CCUG 43448 / CIP 107267 / Se-1111R</strain>
    </source>
</reference>
<evidence type="ECO:0000256" key="1">
    <source>
        <dbReference type="ARBA" id="ARBA00022729"/>
    </source>
</evidence>
<dbReference type="KEGG" id="bpt:Bpet2237"/>
<feature type="chain" id="PRO_5002739614" evidence="2">
    <location>
        <begin position="31"/>
        <end position="332"/>
    </location>
</feature>
<dbReference type="Gene3D" id="3.40.190.170">
    <property type="entry name" value="Bacterial extracellular solute-binding protein, family 7"/>
    <property type="match status" value="1"/>
</dbReference>